<dbReference type="PANTHER" id="PTHR47510">
    <property type="entry name" value="REVERSE TRANSCRIPTASE DOMAIN-CONTAINING PROTEIN"/>
    <property type="match status" value="1"/>
</dbReference>
<comment type="caution">
    <text evidence="1">The sequence shown here is derived from an EMBL/GenBank/DDBJ whole genome shotgun (WGS) entry which is preliminary data.</text>
</comment>
<reference evidence="2" key="1">
    <citation type="journal article" date="2017" name="bioRxiv">
        <title>Comparative analysis of the genomes of Stylophora pistillata and Acropora digitifera provides evidence for extensive differences between species of corals.</title>
        <authorList>
            <person name="Voolstra C.R."/>
            <person name="Li Y."/>
            <person name="Liew Y.J."/>
            <person name="Baumgarten S."/>
            <person name="Zoccola D."/>
            <person name="Flot J.-F."/>
            <person name="Tambutte S."/>
            <person name="Allemand D."/>
            <person name="Aranda M."/>
        </authorList>
    </citation>
    <scope>NUCLEOTIDE SEQUENCE [LARGE SCALE GENOMIC DNA]</scope>
</reference>
<gene>
    <name evidence="1" type="ORF">AWC38_SpisGene17832</name>
</gene>
<name>A0A2B4RHF5_STYPI</name>
<dbReference type="EMBL" id="LSMT01000447">
    <property type="protein sequence ID" value="PFX17814.1"/>
    <property type="molecule type" value="Genomic_DNA"/>
</dbReference>
<dbReference type="OrthoDB" id="5985491at2759"/>
<dbReference type="PANTHER" id="PTHR47510:SF3">
    <property type="entry name" value="ENDO_EXONUCLEASE_PHOSPHATASE DOMAIN-CONTAINING PROTEIN"/>
    <property type="match status" value="1"/>
</dbReference>
<keyword evidence="1" id="KW-0808">Transferase</keyword>
<organism evidence="1 2">
    <name type="scientific">Stylophora pistillata</name>
    <name type="common">Smooth cauliflower coral</name>
    <dbReference type="NCBI Taxonomy" id="50429"/>
    <lineage>
        <taxon>Eukaryota</taxon>
        <taxon>Metazoa</taxon>
        <taxon>Cnidaria</taxon>
        <taxon>Anthozoa</taxon>
        <taxon>Hexacorallia</taxon>
        <taxon>Scleractinia</taxon>
        <taxon>Astrocoeniina</taxon>
        <taxon>Pocilloporidae</taxon>
        <taxon>Stylophora</taxon>
    </lineage>
</organism>
<evidence type="ECO:0000313" key="1">
    <source>
        <dbReference type="EMBL" id="PFX17814.1"/>
    </source>
</evidence>
<keyword evidence="2" id="KW-1185">Reference proteome</keyword>
<accession>A0A2B4RHF5</accession>
<dbReference type="AlphaFoldDB" id="A0A2B4RHF5"/>
<dbReference type="Proteomes" id="UP000225706">
    <property type="component" value="Unassembled WGS sequence"/>
</dbReference>
<dbReference type="GO" id="GO:0003964">
    <property type="term" value="F:RNA-directed DNA polymerase activity"/>
    <property type="evidence" value="ECO:0007669"/>
    <property type="project" value="UniProtKB-KW"/>
</dbReference>
<keyword evidence="1" id="KW-0695">RNA-directed DNA polymerase</keyword>
<protein>
    <submittedName>
        <fullName evidence="1">LINE-1 reverse transcriptase-like</fullName>
    </submittedName>
</protein>
<evidence type="ECO:0000313" key="2">
    <source>
        <dbReference type="Proteomes" id="UP000225706"/>
    </source>
</evidence>
<proteinExistence type="predicted"/>
<keyword evidence="1" id="KW-0548">Nucleotidyltransferase</keyword>
<sequence length="336" mass="38199">MRKDKSSCEPDKDFIIGLNDYFGATCFDREYSERAPAEIDANTPAAQLSTFQVFIALSRTKRTATGPDGIPFWIWKYYAENFTPVIEILWNMSRARQIWPSRWKEANINPLPEVETLVEYADFRGINVTPIIARTFKRTVYNIFNKRRLEQHLNHSQFAYRSGGSRVNALLKMQHTFLAALDRRDTLEVRMFTMDFSKAFDNVKHNLLVEKLKRSPLNSCIVNWSGMTSAIFQSDGKVEVLSEQLIISVISPSVTCRASLKTLALVLSGPGALFNGKDKMTRLTISMLRGVYSRQSSEDDIRSGVNEFEGMILFPNASFATASAVRLPTDEKHELN</sequence>